<keyword evidence="4" id="KW-1003">Cell membrane</keyword>
<proteinExistence type="predicted"/>
<feature type="domain" description="PAS" evidence="20">
    <location>
        <begin position="339"/>
        <end position="409"/>
    </location>
</feature>
<dbReference type="FunFam" id="1.10.287.130:FF:000003">
    <property type="entry name" value="Histidine kinase"/>
    <property type="match status" value="1"/>
</dbReference>
<dbReference type="InterPro" id="IPR029016">
    <property type="entry name" value="GAF-like_dom_sf"/>
</dbReference>
<dbReference type="InterPro" id="IPR036641">
    <property type="entry name" value="HPT_dom_sf"/>
</dbReference>
<keyword evidence="12" id="KW-0902">Two-component regulatory system</keyword>
<feature type="modified residue" description="Phosphohistidine" evidence="14">
    <location>
        <position position="1108"/>
    </location>
</feature>
<evidence type="ECO:0000256" key="12">
    <source>
        <dbReference type="ARBA" id="ARBA00023012"/>
    </source>
</evidence>
<keyword evidence="10 22" id="KW-0067">ATP-binding</keyword>
<dbReference type="InterPro" id="IPR013767">
    <property type="entry name" value="PAS_fold"/>
</dbReference>
<dbReference type="NCBIfam" id="TIGR00229">
    <property type="entry name" value="sensory_box"/>
    <property type="match status" value="1"/>
</dbReference>
<evidence type="ECO:0000256" key="9">
    <source>
        <dbReference type="ARBA" id="ARBA00022777"/>
    </source>
</evidence>
<dbReference type="SMART" id="SM00073">
    <property type="entry name" value="HPT"/>
    <property type="match status" value="1"/>
</dbReference>
<dbReference type="CDD" id="cd00082">
    <property type="entry name" value="HisKA"/>
    <property type="match status" value="1"/>
</dbReference>
<dbReference type="InterPro" id="IPR035965">
    <property type="entry name" value="PAS-like_dom_sf"/>
</dbReference>
<evidence type="ECO:0000313" key="22">
    <source>
        <dbReference type="EMBL" id="AMW33224.2"/>
    </source>
</evidence>
<dbReference type="Gene3D" id="1.20.120.160">
    <property type="entry name" value="HPT domain"/>
    <property type="match status" value="1"/>
</dbReference>
<keyword evidence="13 17" id="KW-0472">Membrane</keyword>
<dbReference type="CDD" id="cd16922">
    <property type="entry name" value="HATPase_EvgS-ArcB-TorS-like"/>
    <property type="match status" value="1"/>
</dbReference>
<dbReference type="SUPFAM" id="SSF55785">
    <property type="entry name" value="PYP-like sensor domain (PAS domain)"/>
    <property type="match status" value="1"/>
</dbReference>
<evidence type="ECO:0000256" key="5">
    <source>
        <dbReference type="ARBA" id="ARBA00022553"/>
    </source>
</evidence>
<keyword evidence="7 17" id="KW-0812">Transmembrane</keyword>
<dbReference type="FunFam" id="3.30.565.10:FF:000010">
    <property type="entry name" value="Sensor histidine kinase RcsC"/>
    <property type="match status" value="1"/>
</dbReference>
<dbReference type="GO" id="GO:0005524">
    <property type="term" value="F:ATP binding"/>
    <property type="evidence" value="ECO:0007669"/>
    <property type="project" value="UniProtKB-KW"/>
</dbReference>
<dbReference type="InterPro" id="IPR004358">
    <property type="entry name" value="Sig_transdc_His_kin-like_C"/>
</dbReference>
<evidence type="ECO:0000256" key="17">
    <source>
        <dbReference type="SAM" id="Phobius"/>
    </source>
</evidence>
<dbReference type="PROSITE" id="PS50112">
    <property type="entry name" value="PAS"/>
    <property type="match status" value="1"/>
</dbReference>
<keyword evidence="6" id="KW-0808">Transferase</keyword>
<evidence type="ECO:0000259" key="19">
    <source>
        <dbReference type="PROSITE" id="PS50110"/>
    </source>
</evidence>
<dbReference type="SMART" id="SM00091">
    <property type="entry name" value="PAS"/>
    <property type="match status" value="2"/>
</dbReference>
<evidence type="ECO:0000259" key="18">
    <source>
        <dbReference type="PROSITE" id="PS50109"/>
    </source>
</evidence>
<dbReference type="CDD" id="cd00088">
    <property type="entry name" value="HPT"/>
    <property type="match status" value="1"/>
</dbReference>
<dbReference type="SMART" id="SM00387">
    <property type="entry name" value="HATPase_c"/>
    <property type="match status" value="1"/>
</dbReference>
<dbReference type="SUPFAM" id="SSF52172">
    <property type="entry name" value="CheY-like"/>
    <property type="match status" value="1"/>
</dbReference>
<feature type="transmembrane region" description="Helical" evidence="17">
    <location>
        <begin position="6"/>
        <end position="27"/>
    </location>
</feature>
<name>A0AAI8CLN4_FERIS</name>
<feature type="transmembrane region" description="Helical" evidence="17">
    <location>
        <begin position="176"/>
        <end position="196"/>
    </location>
</feature>
<dbReference type="SMART" id="SM00388">
    <property type="entry name" value="HisKA"/>
    <property type="match status" value="1"/>
</dbReference>
<dbReference type="PRINTS" id="PR00344">
    <property type="entry name" value="BCTRLSENSOR"/>
</dbReference>
<dbReference type="AlphaFoldDB" id="A0AAI8CLN4"/>
<dbReference type="Gene3D" id="3.30.450.20">
    <property type="entry name" value="PAS domain"/>
    <property type="match status" value="2"/>
</dbReference>
<dbReference type="PROSITE" id="PS50109">
    <property type="entry name" value="HIS_KIN"/>
    <property type="match status" value="1"/>
</dbReference>
<dbReference type="SUPFAM" id="SSF55781">
    <property type="entry name" value="GAF domain-like"/>
    <property type="match status" value="1"/>
</dbReference>
<feature type="transmembrane region" description="Helical" evidence="17">
    <location>
        <begin position="73"/>
        <end position="95"/>
    </location>
</feature>
<dbReference type="EMBL" id="CP014334">
    <property type="protein sequence ID" value="AMW33224.2"/>
    <property type="molecule type" value="Genomic_DNA"/>
</dbReference>
<evidence type="ECO:0000313" key="23">
    <source>
        <dbReference type="Proteomes" id="UP000093740"/>
    </source>
</evidence>
<dbReference type="InterPro" id="IPR031621">
    <property type="entry name" value="HisKA_7TM"/>
</dbReference>
<dbReference type="PANTHER" id="PTHR45339">
    <property type="entry name" value="HYBRID SIGNAL TRANSDUCTION HISTIDINE KINASE J"/>
    <property type="match status" value="1"/>
</dbReference>
<dbReference type="InterPro" id="IPR008207">
    <property type="entry name" value="Sig_transdc_His_kin_Hpt_dom"/>
</dbReference>
<dbReference type="SUPFAM" id="SSF47384">
    <property type="entry name" value="Homodimeric domain of signal transducing histidine kinase"/>
    <property type="match status" value="1"/>
</dbReference>
<evidence type="ECO:0000259" key="21">
    <source>
        <dbReference type="PROSITE" id="PS50894"/>
    </source>
</evidence>
<dbReference type="Proteomes" id="UP000093740">
    <property type="component" value="Chromosome"/>
</dbReference>
<dbReference type="CDD" id="cd17546">
    <property type="entry name" value="REC_hyHK_CKI1_RcsC-like"/>
    <property type="match status" value="1"/>
</dbReference>
<evidence type="ECO:0000256" key="8">
    <source>
        <dbReference type="ARBA" id="ARBA00022741"/>
    </source>
</evidence>
<reference evidence="22 23" key="1">
    <citation type="journal article" date="2015" name="Stand. Genomic Sci.">
        <title>Genome sequence of a native-feather degrading extremely thermophilic Eubacterium, Fervidobacterium islandicum AW-1.</title>
        <authorList>
            <person name="Lee Y.J."/>
            <person name="Jeong H."/>
            <person name="Park G.S."/>
            <person name="Kwak Y."/>
            <person name="Lee S.J."/>
            <person name="Lee S.J."/>
            <person name="Park M.K."/>
            <person name="Kim J.Y."/>
            <person name="Kang H.K."/>
            <person name="Shin J.H."/>
            <person name="Lee D.W."/>
        </authorList>
    </citation>
    <scope>NUCLEOTIDE SEQUENCE [LARGE SCALE GENOMIC DNA]</scope>
    <source>
        <strain evidence="22 23">AW-1</strain>
    </source>
</reference>
<evidence type="ECO:0000256" key="1">
    <source>
        <dbReference type="ARBA" id="ARBA00000085"/>
    </source>
</evidence>
<evidence type="ECO:0000256" key="15">
    <source>
        <dbReference type="PROSITE-ProRule" id="PRU00169"/>
    </source>
</evidence>
<dbReference type="Pfam" id="PF00072">
    <property type="entry name" value="Response_reg"/>
    <property type="match status" value="1"/>
</dbReference>
<evidence type="ECO:0000256" key="7">
    <source>
        <dbReference type="ARBA" id="ARBA00022692"/>
    </source>
</evidence>
<dbReference type="InterPro" id="IPR011006">
    <property type="entry name" value="CheY-like_superfamily"/>
</dbReference>
<comment type="catalytic activity">
    <reaction evidence="1">
        <text>ATP + protein L-histidine = ADP + protein N-phospho-L-histidine.</text>
        <dbReference type="EC" id="2.7.13.3"/>
    </reaction>
</comment>
<dbReference type="GO" id="GO:0000155">
    <property type="term" value="F:phosphorelay sensor kinase activity"/>
    <property type="evidence" value="ECO:0007669"/>
    <property type="project" value="InterPro"/>
</dbReference>
<keyword evidence="9" id="KW-0418">Kinase</keyword>
<dbReference type="KEGG" id="fia:NA23_08235"/>
<dbReference type="Pfam" id="PF16927">
    <property type="entry name" value="HisKA_7TM"/>
    <property type="match status" value="1"/>
</dbReference>
<keyword evidence="5 15" id="KW-0597">Phosphoprotein</keyword>
<dbReference type="EC" id="2.7.13.3" evidence="3"/>
<dbReference type="SUPFAM" id="SSF47226">
    <property type="entry name" value="Histidine-containing phosphotransfer domain, HPT domain"/>
    <property type="match status" value="1"/>
</dbReference>
<feature type="modified residue" description="4-aspartylphosphate" evidence="15">
    <location>
        <position position="943"/>
    </location>
</feature>
<evidence type="ECO:0000256" key="3">
    <source>
        <dbReference type="ARBA" id="ARBA00012438"/>
    </source>
</evidence>
<dbReference type="SUPFAM" id="SSF55874">
    <property type="entry name" value="ATPase domain of HSP90 chaperone/DNA topoisomerase II/histidine kinase"/>
    <property type="match status" value="1"/>
</dbReference>
<comment type="subcellular location">
    <subcellularLocation>
        <location evidence="2">Cell membrane</location>
        <topology evidence="2">Multi-pass membrane protein</topology>
    </subcellularLocation>
</comment>
<dbReference type="InterPro" id="IPR036097">
    <property type="entry name" value="HisK_dim/P_sf"/>
</dbReference>
<dbReference type="Gene3D" id="1.10.287.130">
    <property type="match status" value="1"/>
</dbReference>
<dbReference type="InterPro" id="IPR003661">
    <property type="entry name" value="HisK_dim/P_dom"/>
</dbReference>
<dbReference type="InterPro" id="IPR005467">
    <property type="entry name" value="His_kinase_dom"/>
</dbReference>
<feature type="domain" description="Response regulatory" evidence="19">
    <location>
        <begin position="894"/>
        <end position="1008"/>
    </location>
</feature>
<dbReference type="InterPro" id="IPR003594">
    <property type="entry name" value="HATPase_dom"/>
</dbReference>
<dbReference type="InterPro" id="IPR001789">
    <property type="entry name" value="Sig_transdc_resp-reg_receiver"/>
</dbReference>
<evidence type="ECO:0000256" key="11">
    <source>
        <dbReference type="ARBA" id="ARBA00022989"/>
    </source>
</evidence>
<dbReference type="PROSITE" id="PS50110">
    <property type="entry name" value="RESPONSE_REGULATORY"/>
    <property type="match status" value="1"/>
</dbReference>
<keyword evidence="11 17" id="KW-1133">Transmembrane helix</keyword>
<evidence type="ECO:0000256" key="16">
    <source>
        <dbReference type="SAM" id="MobiDB-lite"/>
    </source>
</evidence>
<dbReference type="PANTHER" id="PTHR45339:SF1">
    <property type="entry name" value="HYBRID SIGNAL TRANSDUCTION HISTIDINE KINASE J"/>
    <property type="match status" value="1"/>
</dbReference>
<dbReference type="Gene3D" id="3.30.565.10">
    <property type="entry name" value="Histidine kinase-like ATPase, C-terminal domain"/>
    <property type="match status" value="1"/>
</dbReference>
<evidence type="ECO:0000256" key="4">
    <source>
        <dbReference type="ARBA" id="ARBA00022475"/>
    </source>
</evidence>
<evidence type="ECO:0000256" key="13">
    <source>
        <dbReference type="ARBA" id="ARBA00023136"/>
    </source>
</evidence>
<feature type="domain" description="HPt" evidence="21">
    <location>
        <begin position="1069"/>
        <end position="1166"/>
    </location>
</feature>
<organism evidence="22 23">
    <name type="scientific">Fervidobacterium islandicum</name>
    <dbReference type="NCBI Taxonomy" id="2423"/>
    <lineage>
        <taxon>Bacteria</taxon>
        <taxon>Thermotogati</taxon>
        <taxon>Thermotogota</taxon>
        <taxon>Thermotogae</taxon>
        <taxon>Thermotogales</taxon>
        <taxon>Fervidobacteriaceae</taxon>
        <taxon>Fervidobacterium</taxon>
    </lineage>
</organism>
<feature type="transmembrane region" description="Helical" evidence="17">
    <location>
        <begin position="102"/>
        <end position="122"/>
    </location>
</feature>
<feature type="region of interest" description="Disordered" evidence="16">
    <location>
        <begin position="1018"/>
        <end position="1040"/>
    </location>
</feature>
<dbReference type="GO" id="GO:0006355">
    <property type="term" value="P:regulation of DNA-templated transcription"/>
    <property type="evidence" value="ECO:0007669"/>
    <property type="project" value="InterPro"/>
</dbReference>
<keyword evidence="8" id="KW-0547">Nucleotide-binding</keyword>
<dbReference type="GO" id="GO:0005886">
    <property type="term" value="C:plasma membrane"/>
    <property type="evidence" value="ECO:0007669"/>
    <property type="project" value="UniProtKB-SubCell"/>
</dbReference>
<dbReference type="Pfam" id="PF00512">
    <property type="entry name" value="HisKA"/>
    <property type="match status" value="1"/>
</dbReference>
<feature type="transmembrane region" description="Helical" evidence="17">
    <location>
        <begin position="34"/>
        <end position="53"/>
    </location>
</feature>
<dbReference type="RefSeq" id="WP_236938354.1">
    <property type="nucleotide sequence ID" value="NZ_CP014334.2"/>
</dbReference>
<dbReference type="Pfam" id="PF02518">
    <property type="entry name" value="HATPase_c"/>
    <property type="match status" value="1"/>
</dbReference>
<evidence type="ECO:0000256" key="2">
    <source>
        <dbReference type="ARBA" id="ARBA00004651"/>
    </source>
</evidence>
<dbReference type="Gene3D" id="3.40.50.2300">
    <property type="match status" value="1"/>
</dbReference>
<feature type="transmembrane region" description="Helical" evidence="17">
    <location>
        <begin position="142"/>
        <end position="164"/>
    </location>
</feature>
<dbReference type="Gene3D" id="3.30.450.40">
    <property type="match status" value="1"/>
</dbReference>
<dbReference type="Pfam" id="PF01627">
    <property type="entry name" value="Hpt"/>
    <property type="match status" value="1"/>
</dbReference>
<dbReference type="Pfam" id="PF13426">
    <property type="entry name" value="PAS_9"/>
    <property type="match status" value="1"/>
</dbReference>
<evidence type="ECO:0000256" key="10">
    <source>
        <dbReference type="ARBA" id="ARBA00022840"/>
    </source>
</evidence>
<keyword evidence="23" id="KW-1185">Reference proteome</keyword>
<dbReference type="PROSITE" id="PS50894">
    <property type="entry name" value="HPT"/>
    <property type="match status" value="1"/>
</dbReference>
<evidence type="ECO:0000256" key="14">
    <source>
        <dbReference type="PROSITE-ProRule" id="PRU00110"/>
    </source>
</evidence>
<evidence type="ECO:0000259" key="20">
    <source>
        <dbReference type="PROSITE" id="PS50112"/>
    </source>
</evidence>
<sequence length="1166" mass="132822">MLNVSTTYIFLLLYNSIISLQTIAVFLKYRNKSISITGAIASFTVGFYSFGYAMELLNILSNNFDQAFFWYKIQYFAIPYLPVLWYFFVSSFAGIKISKRKVIFLLIIPITTTLSVWTNNLHHLFLKAYLVEDKYIIRGPLYYLQILYSYVVSFAAYYIILRIAHKYRTIFRKITILHLLAAVVIPVTASAVYIIFNLPIDLLPFGLMVSIIIILFEAQRLHGFDLENEVKSIVYESSKDLIVVLDKEGYIVSANENFKRYARDFLGNIDVLYKPAQNILSEECIGTIEKGQGVIERFGHYFEIWTSPLVSKNGKKNGTVVFFHDITDIKLSEQARMIENERYKTLFEFAPVGILIEDEEGNIIDVNPEFCRINSRSREELIGQNVTILAPAEDVERIRKNIQEILSGKTLIHMVRSLGKRGEIKYIELYETSIILPNGRKGILSIQKDITKQKVAQEVIRKLAKYQQIIVNLAINFINLPVEKLDEEISRAIELVAKELNVSRMRVYKFVKDKDSFTSINPWFYSSNPNESSKVEIDLQKVRGPELDNLMRGKQFVITKQSTQNQLILSLLGENYSALITPIKLENEVIGFVSAALKERRAWHPVEKNIFTLLASLIANIESKKRYEQELILAKKLAEEASVAKSNFLANMSHEIRTPLNGIVGFANLLAETELDEKQRKYLSTILKSTEVLLGVINDILDLAKIESGRLQLEFIESNLKAELQSSLMLYEAKAKEKNVDYEIYIDQSISDCLIFDSVRLQQVLFNLINNAIKFTPAGGLVSVRIEKVGEDDDYQYIKFSVKDTGIGIPKEKLEKIFEPFEQSDVSITRKYGGTGLGLSISKQLVELMDSKINVESEEGKGSNFYFTLKLKKCSKVPAKERKKPSEIKKYKAKVLIAEGFEVNRLLMTEVLKKFGIEPEFAFNGKEAMEKALKNNYDLIFMDILMPEMDGIEATKRIRQFNLKVPIVALTAHAMKNIKDEVLAAGMNDYVVKPIKLEEIESVLETYCGHLVEKPEDSETLKSGDQAVSVETEGKKAEKRQDITQDTIGSHIAKLKEELATAEKEYGLTPEFEKELLAMFVTSSKDSLSKIISALSMGDFETIQREAHSIKGAARSLGFAEIGELAKAIEYAARDKNAEFNYLEQVEKLSQEIAFVERLFEEKFKS</sequence>
<accession>A0AAI8CLN4</accession>
<gene>
    <name evidence="22" type="ORF">NA23_08235</name>
</gene>
<dbReference type="Pfam" id="PF00989">
    <property type="entry name" value="PAS"/>
    <property type="match status" value="1"/>
</dbReference>
<dbReference type="CDD" id="cd00130">
    <property type="entry name" value="PAS"/>
    <property type="match status" value="1"/>
</dbReference>
<dbReference type="InterPro" id="IPR000014">
    <property type="entry name" value="PAS"/>
</dbReference>
<dbReference type="InterPro" id="IPR036890">
    <property type="entry name" value="HATPase_C_sf"/>
</dbReference>
<feature type="domain" description="Histidine kinase" evidence="18">
    <location>
        <begin position="651"/>
        <end position="873"/>
    </location>
</feature>
<dbReference type="SMART" id="SM00448">
    <property type="entry name" value="REC"/>
    <property type="match status" value="1"/>
</dbReference>
<evidence type="ECO:0000256" key="6">
    <source>
        <dbReference type="ARBA" id="ARBA00022679"/>
    </source>
</evidence>
<protein>
    <recommendedName>
        <fullName evidence="3">histidine kinase</fullName>
        <ecNumber evidence="3">2.7.13.3</ecNumber>
    </recommendedName>
</protein>